<dbReference type="SMART" id="SM00220">
    <property type="entry name" value="S_TKc"/>
    <property type="match status" value="1"/>
</dbReference>
<keyword evidence="6 9" id="KW-0067">ATP-binding</keyword>
<protein>
    <recommendedName>
        <fullName evidence="1">non-specific serine/threonine protein kinase</fullName>
        <ecNumber evidence="1">2.7.11.1</ecNumber>
    </recommendedName>
</protein>
<keyword evidence="5 12" id="KW-0418">Kinase</keyword>
<dbReference type="InterPro" id="IPR017441">
    <property type="entry name" value="Protein_kinase_ATP_BS"/>
</dbReference>
<accession>A0A1X7LZ95</accession>
<dbReference type="AlphaFoldDB" id="A0A1X7LZ95"/>
<dbReference type="Pfam" id="PF00069">
    <property type="entry name" value="Pkinase"/>
    <property type="match status" value="1"/>
</dbReference>
<keyword evidence="3" id="KW-0808">Transferase</keyword>
<keyword evidence="13" id="KW-1185">Reference proteome</keyword>
<evidence type="ECO:0000256" key="7">
    <source>
        <dbReference type="ARBA" id="ARBA00047899"/>
    </source>
</evidence>
<keyword evidence="2 12" id="KW-0723">Serine/threonine-protein kinase</keyword>
<dbReference type="Gene3D" id="1.10.510.10">
    <property type="entry name" value="Transferase(Phosphotransferase) domain 1"/>
    <property type="match status" value="1"/>
</dbReference>
<dbReference type="SUPFAM" id="SSF56112">
    <property type="entry name" value="Protein kinase-like (PK-like)"/>
    <property type="match status" value="1"/>
</dbReference>
<feature type="transmembrane region" description="Helical" evidence="10">
    <location>
        <begin position="311"/>
        <end position="332"/>
    </location>
</feature>
<dbReference type="GO" id="GO:0004674">
    <property type="term" value="F:protein serine/threonine kinase activity"/>
    <property type="evidence" value="ECO:0007669"/>
    <property type="project" value="UniProtKB-KW"/>
</dbReference>
<dbReference type="EMBL" id="FXAZ01000011">
    <property type="protein sequence ID" value="SMG59030.1"/>
    <property type="molecule type" value="Genomic_DNA"/>
</dbReference>
<reference evidence="12 13" key="1">
    <citation type="submission" date="2017-04" db="EMBL/GenBank/DDBJ databases">
        <authorList>
            <person name="Afonso C.L."/>
            <person name="Miller P.J."/>
            <person name="Scott M.A."/>
            <person name="Spackman E."/>
            <person name="Goraichik I."/>
            <person name="Dimitrov K.M."/>
            <person name="Suarez D.L."/>
            <person name="Swayne D.E."/>
        </authorList>
    </citation>
    <scope>NUCLEOTIDE SEQUENCE [LARGE SCALE GENOMIC DNA]</scope>
    <source>
        <strain evidence="12 13">11</strain>
    </source>
</reference>
<sequence length="341" mass="39060">MTTSFRQAKGRKQDKRSIGLMPGDRVIGKWNSHIYRIVRLLGQGANGVVYLVHQEGGPHKSGKQAGYALKMGFETMELQSEINALQVLESLKVRKAGPSFNQKEKYFIESDDADVNGTIYPFYIMQYVQGKTLSKFLMKQGRDWVGLIGEKLLLKLGYLHQHQFVFGDLKPDNVMVGPYGEVSLIDYGGLTKEGDSIRQFTEWYDRGYWHAGTRKADFHYDLFAFAVMFIHMLSSGKLHQQVASTLPQLREREHLLAIASQCKVLEPYQPWLRRAIHQRFTSTEEAIHEWKRISSIWSRSAASPTRPTPNWLQWSFFASALLLFISLIFMMLNSSPGFGIK</sequence>
<dbReference type="Gene3D" id="3.30.200.20">
    <property type="entry name" value="Phosphorylase Kinase, domain 1"/>
    <property type="match status" value="1"/>
</dbReference>
<evidence type="ECO:0000256" key="1">
    <source>
        <dbReference type="ARBA" id="ARBA00012513"/>
    </source>
</evidence>
<evidence type="ECO:0000256" key="3">
    <source>
        <dbReference type="ARBA" id="ARBA00022679"/>
    </source>
</evidence>
<evidence type="ECO:0000256" key="8">
    <source>
        <dbReference type="ARBA" id="ARBA00048679"/>
    </source>
</evidence>
<name>A0A1X7LZ95_9BACL</name>
<dbReference type="InterPro" id="IPR000719">
    <property type="entry name" value="Prot_kinase_dom"/>
</dbReference>
<dbReference type="EC" id="2.7.11.1" evidence="1"/>
<dbReference type="OrthoDB" id="583109at2"/>
<dbReference type="Proteomes" id="UP000193834">
    <property type="component" value="Unassembled WGS sequence"/>
</dbReference>
<evidence type="ECO:0000256" key="5">
    <source>
        <dbReference type="ARBA" id="ARBA00022777"/>
    </source>
</evidence>
<comment type="catalytic activity">
    <reaction evidence="8">
        <text>L-seryl-[protein] + ATP = O-phospho-L-seryl-[protein] + ADP + H(+)</text>
        <dbReference type="Rhea" id="RHEA:17989"/>
        <dbReference type="Rhea" id="RHEA-COMP:9863"/>
        <dbReference type="Rhea" id="RHEA-COMP:11604"/>
        <dbReference type="ChEBI" id="CHEBI:15378"/>
        <dbReference type="ChEBI" id="CHEBI:29999"/>
        <dbReference type="ChEBI" id="CHEBI:30616"/>
        <dbReference type="ChEBI" id="CHEBI:83421"/>
        <dbReference type="ChEBI" id="CHEBI:456216"/>
        <dbReference type="EC" id="2.7.11.1"/>
    </reaction>
</comment>
<keyword evidence="10" id="KW-1133">Transmembrane helix</keyword>
<evidence type="ECO:0000256" key="6">
    <source>
        <dbReference type="ARBA" id="ARBA00022840"/>
    </source>
</evidence>
<evidence type="ECO:0000313" key="13">
    <source>
        <dbReference type="Proteomes" id="UP000193834"/>
    </source>
</evidence>
<evidence type="ECO:0000256" key="4">
    <source>
        <dbReference type="ARBA" id="ARBA00022741"/>
    </source>
</evidence>
<comment type="catalytic activity">
    <reaction evidence="7">
        <text>L-threonyl-[protein] + ATP = O-phospho-L-threonyl-[protein] + ADP + H(+)</text>
        <dbReference type="Rhea" id="RHEA:46608"/>
        <dbReference type="Rhea" id="RHEA-COMP:11060"/>
        <dbReference type="Rhea" id="RHEA-COMP:11605"/>
        <dbReference type="ChEBI" id="CHEBI:15378"/>
        <dbReference type="ChEBI" id="CHEBI:30013"/>
        <dbReference type="ChEBI" id="CHEBI:30616"/>
        <dbReference type="ChEBI" id="CHEBI:61977"/>
        <dbReference type="ChEBI" id="CHEBI:456216"/>
        <dbReference type="EC" id="2.7.11.1"/>
    </reaction>
</comment>
<evidence type="ECO:0000256" key="2">
    <source>
        <dbReference type="ARBA" id="ARBA00022527"/>
    </source>
</evidence>
<organism evidence="12 13">
    <name type="scientific">Paenibacillus aquistagni</name>
    <dbReference type="NCBI Taxonomy" id="1852522"/>
    <lineage>
        <taxon>Bacteria</taxon>
        <taxon>Bacillati</taxon>
        <taxon>Bacillota</taxon>
        <taxon>Bacilli</taxon>
        <taxon>Bacillales</taxon>
        <taxon>Paenibacillaceae</taxon>
        <taxon>Paenibacillus</taxon>
    </lineage>
</organism>
<proteinExistence type="predicted"/>
<dbReference type="GO" id="GO:0005524">
    <property type="term" value="F:ATP binding"/>
    <property type="evidence" value="ECO:0007669"/>
    <property type="project" value="UniProtKB-UniRule"/>
</dbReference>
<gene>
    <name evidence="12" type="ORF">SAMN06295960_4839</name>
</gene>
<dbReference type="STRING" id="1852522.SAMN06295960_4839"/>
<evidence type="ECO:0000259" key="11">
    <source>
        <dbReference type="PROSITE" id="PS50011"/>
    </source>
</evidence>
<keyword evidence="4 9" id="KW-0547">Nucleotide-binding</keyword>
<dbReference type="PROSITE" id="PS50011">
    <property type="entry name" value="PROTEIN_KINASE_DOM"/>
    <property type="match status" value="1"/>
</dbReference>
<feature type="domain" description="Protein kinase" evidence="11">
    <location>
        <begin position="35"/>
        <end position="291"/>
    </location>
</feature>
<evidence type="ECO:0000256" key="9">
    <source>
        <dbReference type="PROSITE-ProRule" id="PRU10141"/>
    </source>
</evidence>
<keyword evidence="10" id="KW-0472">Membrane</keyword>
<evidence type="ECO:0000256" key="10">
    <source>
        <dbReference type="SAM" id="Phobius"/>
    </source>
</evidence>
<dbReference type="PANTHER" id="PTHR24363">
    <property type="entry name" value="SERINE/THREONINE PROTEIN KINASE"/>
    <property type="match status" value="1"/>
</dbReference>
<dbReference type="PANTHER" id="PTHR24363:SF0">
    <property type="entry name" value="SERINE_THREONINE KINASE LIKE DOMAIN CONTAINING 1"/>
    <property type="match status" value="1"/>
</dbReference>
<evidence type="ECO:0000313" key="12">
    <source>
        <dbReference type="EMBL" id="SMG59030.1"/>
    </source>
</evidence>
<dbReference type="RefSeq" id="WP_085498862.1">
    <property type="nucleotide sequence ID" value="NZ_FXAZ01000011.1"/>
</dbReference>
<keyword evidence="10" id="KW-0812">Transmembrane</keyword>
<dbReference type="PROSITE" id="PS00107">
    <property type="entry name" value="PROTEIN_KINASE_ATP"/>
    <property type="match status" value="1"/>
</dbReference>
<dbReference type="InterPro" id="IPR011009">
    <property type="entry name" value="Kinase-like_dom_sf"/>
</dbReference>
<feature type="binding site" evidence="9">
    <location>
        <position position="70"/>
    </location>
    <ligand>
        <name>ATP</name>
        <dbReference type="ChEBI" id="CHEBI:30616"/>
    </ligand>
</feature>